<dbReference type="EMBL" id="MN738900">
    <property type="protein sequence ID" value="QHT30451.1"/>
    <property type="molecule type" value="Genomic_DNA"/>
</dbReference>
<dbReference type="AlphaFoldDB" id="A0A6C0EP61"/>
<accession>A0A6C0EP61</accession>
<reference evidence="1" key="1">
    <citation type="journal article" date="2020" name="Nature">
        <title>Giant virus diversity and host interactions through global metagenomics.</title>
        <authorList>
            <person name="Schulz F."/>
            <person name="Roux S."/>
            <person name="Paez-Espino D."/>
            <person name="Jungbluth S."/>
            <person name="Walsh D.A."/>
            <person name="Denef V.J."/>
            <person name="McMahon K.D."/>
            <person name="Konstantinidis K.T."/>
            <person name="Eloe-Fadrosh E.A."/>
            <person name="Kyrpides N.C."/>
            <person name="Woyke T."/>
        </authorList>
    </citation>
    <scope>NUCLEOTIDE SEQUENCE</scope>
    <source>
        <strain evidence="1">GVMAG-M-3300009149-34</strain>
    </source>
</reference>
<proteinExistence type="predicted"/>
<protein>
    <submittedName>
        <fullName evidence="1">Uncharacterized protein</fullName>
    </submittedName>
</protein>
<organism evidence="1">
    <name type="scientific">viral metagenome</name>
    <dbReference type="NCBI Taxonomy" id="1070528"/>
    <lineage>
        <taxon>unclassified sequences</taxon>
        <taxon>metagenomes</taxon>
        <taxon>organismal metagenomes</taxon>
    </lineage>
</organism>
<name>A0A6C0EP61_9ZZZZ</name>
<sequence>MSILKAFTGHLIEFANEIRNVFPNDSHLRTSGVFLEGLVKINPKSIIVGWKECVNDLYKDQILKGNLEYFINKDYNKDLEGSDNKGKILTTIDSFRDKIRNMGDDNKKKSMKYIQNLTKLCNLYFQNNSV</sequence>
<evidence type="ECO:0000313" key="1">
    <source>
        <dbReference type="EMBL" id="QHT30451.1"/>
    </source>
</evidence>